<evidence type="ECO:0000313" key="2">
    <source>
        <dbReference type="EMBL" id="GMN21842.1"/>
    </source>
</evidence>
<dbReference type="SUPFAM" id="SSF110004">
    <property type="entry name" value="Glycolipid transfer protein, GLTP"/>
    <property type="match status" value="1"/>
</dbReference>
<sequence length="176" mass="19630">MANNLRRLADAFQHLAGTVNSHYPHIIASQLAQACRLCGPSNFNFGSSFHFADMELGSKVNDIENAATENETIEALVQRDIAQGSERLDSSPSRSLVRLKRVIEYVRVIFEKIIENEGSDSLVEPITIAYDQVFARYHGSNIRGVFAAVKNRIPTLSCILNTLNEDGTYLYLQSHT</sequence>
<dbReference type="Proteomes" id="UP001187192">
    <property type="component" value="Unassembled WGS sequence"/>
</dbReference>
<dbReference type="GO" id="GO:0005829">
    <property type="term" value="C:cytosol"/>
    <property type="evidence" value="ECO:0007669"/>
    <property type="project" value="TreeGrafter"/>
</dbReference>
<dbReference type="GO" id="GO:1902388">
    <property type="term" value="F:ceramide 1-phosphate transfer activity"/>
    <property type="evidence" value="ECO:0007669"/>
    <property type="project" value="TreeGrafter"/>
</dbReference>
<dbReference type="Gramene" id="FCD_00015743-RA">
    <property type="protein sequence ID" value="FCD_00015743-RA:cds"/>
    <property type="gene ID" value="FCD_00015743"/>
</dbReference>
<organism evidence="2 3">
    <name type="scientific">Ficus carica</name>
    <name type="common">Common fig</name>
    <dbReference type="NCBI Taxonomy" id="3494"/>
    <lineage>
        <taxon>Eukaryota</taxon>
        <taxon>Viridiplantae</taxon>
        <taxon>Streptophyta</taxon>
        <taxon>Embryophyta</taxon>
        <taxon>Tracheophyta</taxon>
        <taxon>Spermatophyta</taxon>
        <taxon>Magnoliopsida</taxon>
        <taxon>eudicotyledons</taxon>
        <taxon>Gunneridae</taxon>
        <taxon>Pentapetalae</taxon>
        <taxon>rosids</taxon>
        <taxon>fabids</taxon>
        <taxon>Rosales</taxon>
        <taxon>Moraceae</taxon>
        <taxon>Ficeae</taxon>
        <taxon>Ficus</taxon>
    </lineage>
</organism>
<accession>A0AA87YTR8</accession>
<feature type="domain" description="Glycolipid transfer protein" evidence="1">
    <location>
        <begin position="29"/>
        <end position="164"/>
    </location>
</feature>
<dbReference type="InterPro" id="IPR036497">
    <property type="entry name" value="GLTP_sf"/>
</dbReference>
<dbReference type="Pfam" id="PF08718">
    <property type="entry name" value="GLTP"/>
    <property type="match status" value="1"/>
</dbReference>
<dbReference type="InterPro" id="IPR014830">
    <property type="entry name" value="Glycolipid_transfer_prot_dom"/>
</dbReference>
<dbReference type="EMBL" id="BTGU01005323">
    <property type="protein sequence ID" value="GMN21842.1"/>
    <property type="molecule type" value="Genomic_DNA"/>
</dbReference>
<dbReference type="PANTHER" id="PTHR10219:SF43">
    <property type="entry name" value="GLYCOLIPID TRANSFER PROTEIN DOMAIN-CONTAINING PROTEIN"/>
    <property type="match status" value="1"/>
</dbReference>
<dbReference type="PANTHER" id="PTHR10219">
    <property type="entry name" value="GLYCOLIPID TRANSFER PROTEIN-RELATED"/>
    <property type="match status" value="1"/>
</dbReference>
<keyword evidence="3" id="KW-1185">Reference proteome</keyword>
<dbReference type="Gene3D" id="1.10.3520.10">
    <property type="entry name" value="Glycolipid transfer protein"/>
    <property type="match status" value="1"/>
</dbReference>
<name>A0AA87YTR8_FICCA</name>
<comment type="caution">
    <text evidence="2">The sequence shown here is derived from an EMBL/GenBank/DDBJ whole genome shotgun (WGS) entry which is preliminary data.</text>
</comment>
<proteinExistence type="predicted"/>
<gene>
    <name evidence="2" type="ORF">TIFTF001_047329</name>
</gene>
<evidence type="ECO:0000259" key="1">
    <source>
        <dbReference type="Pfam" id="PF08718"/>
    </source>
</evidence>
<protein>
    <recommendedName>
        <fullName evidence="1">Glycolipid transfer protein domain-containing protein</fullName>
    </recommendedName>
</protein>
<dbReference type="GO" id="GO:0016020">
    <property type="term" value="C:membrane"/>
    <property type="evidence" value="ECO:0007669"/>
    <property type="project" value="TreeGrafter"/>
</dbReference>
<evidence type="ECO:0000313" key="3">
    <source>
        <dbReference type="Proteomes" id="UP001187192"/>
    </source>
</evidence>
<dbReference type="GO" id="GO:1902387">
    <property type="term" value="F:ceramide 1-phosphate binding"/>
    <property type="evidence" value="ECO:0007669"/>
    <property type="project" value="TreeGrafter"/>
</dbReference>
<dbReference type="AlphaFoldDB" id="A0AA87YTR8"/>
<reference evidence="2" key="1">
    <citation type="submission" date="2023-07" db="EMBL/GenBank/DDBJ databases">
        <title>draft genome sequence of fig (Ficus carica).</title>
        <authorList>
            <person name="Takahashi T."/>
            <person name="Nishimura K."/>
        </authorList>
    </citation>
    <scope>NUCLEOTIDE SEQUENCE</scope>
</reference>
<dbReference type="PROSITE" id="PS51257">
    <property type="entry name" value="PROKAR_LIPOPROTEIN"/>
    <property type="match status" value="1"/>
</dbReference>